<keyword evidence="3" id="KW-1185">Reference proteome</keyword>
<reference evidence="2" key="2">
    <citation type="submission" date="2023-05" db="EMBL/GenBank/DDBJ databases">
        <authorList>
            <consortium name="Lawrence Berkeley National Laboratory"/>
            <person name="Steindorff A."/>
            <person name="Hensen N."/>
            <person name="Bonometti L."/>
            <person name="Westerberg I."/>
            <person name="Brannstrom I.O."/>
            <person name="Guillou S."/>
            <person name="Cros-Aarteil S."/>
            <person name="Calhoun S."/>
            <person name="Haridas S."/>
            <person name="Kuo A."/>
            <person name="Mondo S."/>
            <person name="Pangilinan J."/>
            <person name="Riley R."/>
            <person name="Labutti K."/>
            <person name="Andreopoulos B."/>
            <person name="Lipzen A."/>
            <person name="Chen C."/>
            <person name="Yanf M."/>
            <person name="Daum C."/>
            <person name="Ng V."/>
            <person name="Clum A."/>
            <person name="Ohm R."/>
            <person name="Martin F."/>
            <person name="Silar P."/>
            <person name="Natvig D."/>
            <person name="Lalanne C."/>
            <person name="Gautier V."/>
            <person name="Ament-Velasquez S.L."/>
            <person name="Kruys A."/>
            <person name="Hutchinson M.I."/>
            <person name="Powell A.J."/>
            <person name="Barry K."/>
            <person name="Miller A.N."/>
            <person name="Grigoriev I.V."/>
            <person name="Debuchy R."/>
            <person name="Gladieux P."/>
            <person name="Thoren M.H."/>
            <person name="Johannesson H."/>
        </authorList>
    </citation>
    <scope>NUCLEOTIDE SEQUENCE</scope>
    <source>
        <strain evidence="2">PSN309</strain>
    </source>
</reference>
<dbReference type="GO" id="GO:0006122">
    <property type="term" value="P:mitochondrial electron transport, ubiquinol to cytochrome c"/>
    <property type="evidence" value="ECO:0007669"/>
    <property type="project" value="InterPro"/>
</dbReference>
<organism evidence="2 3">
    <name type="scientific">Podospora australis</name>
    <dbReference type="NCBI Taxonomy" id="1536484"/>
    <lineage>
        <taxon>Eukaryota</taxon>
        <taxon>Fungi</taxon>
        <taxon>Dikarya</taxon>
        <taxon>Ascomycota</taxon>
        <taxon>Pezizomycotina</taxon>
        <taxon>Sordariomycetes</taxon>
        <taxon>Sordariomycetidae</taxon>
        <taxon>Sordariales</taxon>
        <taxon>Podosporaceae</taxon>
        <taxon>Podospora</taxon>
    </lineage>
</organism>
<dbReference type="GO" id="GO:0005739">
    <property type="term" value="C:mitochondrion"/>
    <property type="evidence" value="ECO:0007669"/>
    <property type="project" value="GOC"/>
</dbReference>
<accession>A0AAN6WM31</accession>
<gene>
    <name evidence="2" type="ORF">QBC35DRAFT_505548</name>
</gene>
<dbReference type="InterPro" id="IPR019182">
    <property type="entry name" value="Cytochrome_b-c1_su10_fun"/>
</dbReference>
<proteinExistence type="predicted"/>
<protein>
    <submittedName>
        <fullName evidence="2">Ubiquinol-cytochrome-c reductase complex subunit-domain-containing protein</fullName>
    </submittedName>
</protein>
<dbReference type="Proteomes" id="UP001302126">
    <property type="component" value="Unassembled WGS sequence"/>
</dbReference>
<reference evidence="2" key="1">
    <citation type="journal article" date="2023" name="Mol. Phylogenet. Evol.">
        <title>Genome-scale phylogeny and comparative genomics of the fungal order Sordariales.</title>
        <authorList>
            <person name="Hensen N."/>
            <person name="Bonometti L."/>
            <person name="Westerberg I."/>
            <person name="Brannstrom I.O."/>
            <person name="Guillou S."/>
            <person name="Cros-Aarteil S."/>
            <person name="Calhoun S."/>
            <person name="Haridas S."/>
            <person name="Kuo A."/>
            <person name="Mondo S."/>
            <person name="Pangilinan J."/>
            <person name="Riley R."/>
            <person name="LaButti K."/>
            <person name="Andreopoulos B."/>
            <person name="Lipzen A."/>
            <person name="Chen C."/>
            <person name="Yan M."/>
            <person name="Daum C."/>
            <person name="Ng V."/>
            <person name="Clum A."/>
            <person name="Steindorff A."/>
            <person name="Ohm R.A."/>
            <person name="Martin F."/>
            <person name="Silar P."/>
            <person name="Natvig D.O."/>
            <person name="Lalanne C."/>
            <person name="Gautier V."/>
            <person name="Ament-Velasquez S.L."/>
            <person name="Kruys A."/>
            <person name="Hutchinson M.I."/>
            <person name="Powell A.J."/>
            <person name="Barry K."/>
            <person name="Miller A.N."/>
            <person name="Grigoriev I.V."/>
            <person name="Debuchy R."/>
            <person name="Gladieux P."/>
            <person name="Hiltunen Thoren M."/>
            <person name="Johannesson H."/>
        </authorList>
    </citation>
    <scope>NUCLEOTIDE SEQUENCE</scope>
    <source>
        <strain evidence="2">PSN309</strain>
    </source>
</reference>
<dbReference type="PANTHER" id="PTHR28254">
    <property type="entry name" value="CYTOCHROME B-C1 COMPLEX SUBUNIT 10"/>
    <property type="match status" value="1"/>
</dbReference>
<keyword evidence="1" id="KW-1133">Transmembrane helix</keyword>
<name>A0AAN6WM31_9PEZI</name>
<comment type="caution">
    <text evidence="2">The sequence shown here is derived from an EMBL/GenBank/DDBJ whole genome shotgun (WGS) entry which is preliminary data.</text>
</comment>
<keyword evidence="1" id="KW-0812">Transmembrane</keyword>
<dbReference type="AlphaFoldDB" id="A0AAN6WM31"/>
<keyword evidence="1" id="KW-0472">Membrane</keyword>
<feature type="transmembrane region" description="Helical" evidence="1">
    <location>
        <begin position="41"/>
        <end position="61"/>
    </location>
</feature>
<sequence length="96" mass="10659">MPFPTSVRRAAAFPEYKSPYGPKYHNQLRVSRITMQTVSHWGVKAVGFGGVALFTVIYYASGIPKVYNDVLGNIPVVGPSLQNYFTKKVHPADNPF</sequence>
<dbReference type="EMBL" id="MU864481">
    <property type="protein sequence ID" value="KAK4184608.1"/>
    <property type="molecule type" value="Genomic_DNA"/>
</dbReference>
<evidence type="ECO:0000313" key="2">
    <source>
        <dbReference type="EMBL" id="KAK4184608.1"/>
    </source>
</evidence>
<dbReference type="PANTHER" id="PTHR28254:SF1">
    <property type="entry name" value="CYTOCHROME B-C1 COMPLEX SUBUNIT 10, MITOCHONDRIAL"/>
    <property type="match status" value="1"/>
</dbReference>
<evidence type="ECO:0000256" key="1">
    <source>
        <dbReference type="SAM" id="Phobius"/>
    </source>
</evidence>
<dbReference type="Pfam" id="PF09796">
    <property type="entry name" value="QCR10"/>
    <property type="match status" value="1"/>
</dbReference>
<evidence type="ECO:0000313" key="3">
    <source>
        <dbReference type="Proteomes" id="UP001302126"/>
    </source>
</evidence>